<dbReference type="InterPro" id="IPR036439">
    <property type="entry name" value="Dockerin_dom_sf"/>
</dbReference>
<sequence>MKTRIKILFIVIIGFAITTAPAYAISGYNGWNLYSNGYVPKPFTNHQDRIASLNGWRIKYDASNRLVLSTFPLIGLREDFSRSYMNNAYKSPIQLGRIEPVGFPTSFASTPSESADWVRRSYTYTFNTNTFTLTSSRLTPGILVESDSSALNLFTGQKSALQQATTSWGSGSTATYATVPIFIAYSSGGQIVIQEISPTNPTLTFSNMDTDWILMWYGTNSFLWGSNKVLFPGRGIGGIYDPSKWLGKVDMPVLVVTQNKPQSLTFDTANGGYILDYGSSNTVGLVNISPLYGNCYPYVDNASAFDSSKICAPETKNWNAGLPQEVKNRVTLWNSLLGTYPFSVFEEYSLLPNSDVTITNTFSFKSVTGENYYAPVPPVLTLAADEGLPIQFNLPQGAQIVDTDTPISIGPYKTVEGLPVITDGQGNKTVSYSYTIQGLSKYANAKRIITDTGSGASTYLQTTLKNETKAIIDAGHLAPWWPKFGKESKVWDEMPTWSQTWETPYYLGQVMDVVPSGMSASLNNYIDGEITSYPPESYVRTVSWLNAIQTLPYSVGTRRESGYIEVNQDESLLLTNPYHRFGIRNLMTLYMFGEYYNQNRNVSDLQNRWQNIQNIYKSYVTRQTWDTNTMTQYTWDQGTHKDILRGGIGETNRLIASSIGFYRMADILDEQEGKDFALYILNKALISRFTQDKLVKYLYESNLQTIPDTADWLVQNSLQGGGETGWETLWRDNWTGYQDDVRRPLLYDQLGVVLADYFPIVHNPELVPYTHLTPELGHFIKDYLLPEATEWKQAVEENNAAWYKAYGDVYLGTEHSIDPPQNAYQVFTVAAWALQEPATKLHTYINIPWVPLGDYYYIDKLAETIKAYRGWCWSIDDGQTCDDGSVPSITGDLNNDNTVNIQDIIILINEIFTPSGVQGSDINNDGKVDILDVIQLINIIFS</sequence>
<proteinExistence type="predicted"/>
<dbReference type="InterPro" id="IPR018247">
    <property type="entry name" value="EF_Hand_1_Ca_BS"/>
</dbReference>
<dbReference type="GO" id="GO:0004553">
    <property type="term" value="F:hydrolase activity, hydrolyzing O-glycosyl compounds"/>
    <property type="evidence" value="ECO:0007669"/>
    <property type="project" value="InterPro"/>
</dbReference>
<organism evidence="2 3">
    <name type="scientific">candidate division WWE3 bacterium CG10_big_fil_rev_8_21_14_0_10_32_10</name>
    <dbReference type="NCBI Taxonomy" id="1975090"/>
    <lineage>
        <taxon>Bacteria</taxon>
        <taxon>Katanobacteria</taxon>
    </lineage>
</organism>
<feature type="domain" description="Dockerin" evidence="1">
    <location>
        <begin position="886"/>
        <end position="942"/>
    </location>
</feature>
<evidence type="ECO:0000313" key="2">
    <source>
        <dbReference type="EMBL" id="PIR43799.1"/>
    </source>
</evidence>
<evidence type="ECO:0000259" key="1">
    <source>
        <dbReference type="PROSITE" id="PS51766"/>
    </source>
</evidence>
<dbReference type="PROSITE" id="PS00018">
    <property type="entry name" value="EF_HAND_1"/>
    <property type="match status" value="2"/>
</dbReference>
<dbReference type="CDD" id="cd14256">
    <property type="entry name" value="Dockerin_I"/>
    <property type="match status" value="1"/>
</dbReference>
<dbReference type="PROSITE" id="PS51766">
    <property type="entry name" value="DOCKERIN"/>
    <property type="match status" value="1"/>
</dbReference>
<dbReference type="GO" id="GO:0000272">
    <property type="term" value="P:polysaccharide catabolic process"/>
    <property type="evidence" value="ECO:0007669"/>
    <property type="project" value="InterPro"/>
</dbReference>
<name>A0A2H0RB93_UNCKA</name>
<dbReference type="SUPFAM" id="SSF63446">
    <property type="entry name" value="Type I dockerin domain"/>
    <property type="match status" value="1"/>
</dbReference>
<dbReference type="Proteomes" id="UP000230214">
    <property type="component" value="Unassembled WGS sequence"/>
</dbReference>
<dbReference type="AlphaFoldDB" id="A0A2H0RB93"/>
<reference evidence="2 3" key="1">
    <citation type="submission" date="2017-09" db="EMBL/GenBank/DDBJ databases">
        <title>Depth-based differentiation of microbial function through sediment-hosted aquifers and enrichment of novel symbionts in the deep terrestrial subsurface.</title>
        <authorList>
            <person name="Probst A.J."/>
            <person name="Ladd B."/>
            <person name="Jarett J.K."/>
            <person name="Geller-Mcgrath D.E."/>
            <person name="Sieber C.M."/>
            <person name="Emerson J.B."/>
            <person name="Anantharaman K."/>
            <person name="Thomas B.C."/>
            <person name="Malmstrom R."/>
            <person name="Stieglmeier M."/>
            <person name="Klingl A."/>
            <person name="Woyke T."/>
            <person name="Ryan C.M."/>
            <person name="Banfield J.F."/>
        </authorList>
    </citation>
    <scope>NUCLEOTIDE SEQUENCE [LARGE SCALE GENOMIC DNA]</scope>
    <source>
        <strain evidence="2">CG10_big_fil_rev_8_21_14_0_10_32_10</strain>
    </source>
</reference>
<comment type="caution">
    <text evidence="2">The sequence shown here is derived from an EMBL/GenBank/DDBJ whole genome shotgun (WGS) entry which is preliminary data.</text>
</comment>
<dbReference type="InterPro" id="IPR016134">
    <property type="entry name" value="Dockerin_dom"/>
</dbReference>
<dbReference type="InterPro" id="IPR002105">
    <property type="entry name" value="Dockerin_1_rpt"/>
</dbReference>
<dbReference type="EMBL" id="PCXU01000011">
    <property type="protein sequence ID" value="PIR43799.1"/>
    <property type="molecule type" value="Genomic_DNA"/>
</dbReference>
<dbReference type="Gene3D" id="1.10.1330.10">
    <property type="entry name" value="Dockerin domain"/>
    <property type="match status" value="1"/>
</dbReference>
<protein>
    <recommendedName>
        <fullName evidence="1">Dockerin domain-containing protein</fullName>
    </recommendedName>
</protein>
<gene>
    <name evidence="2" type="ORF">COV24_00985</name>
</gene>
<evidence type="ECO:0000313" key="3">
    <source>
        <dbReference type="Proteomes" id="UP000230214"/>
    </source>
</evidence>
<dbReference type="Pfam" id="PF00404">
    <property type="entry name" value="Dockerin_1"/>
    <property type="match status" value="1"/>
</dbReference>
<accession>A0A2H0RB93</accession>